<evidence type="ECO:0000259" key="6">
    <source>
        <dbReference type="Pfam" id="PF00496"/>
    </source>
</evidence>
<evidence type="ECO:0000256" key="1">
    <source>
        <dbReference type="ARBA" id="ARBA00004418"/>
    </source>
</evidence>
<dbReference type="PANTHER" id="PTHR30290:SF9">
    <property type="entry name" value="OLIGOPEPTIDE-BINDING PROTEIN APPA"/>
    <property type="match status" value="1"/>
</dbReference>
<dbReference type="Gene3D" id="3.10.105.10">
    <property type="entry name" value="Dipeptide-binding Protein, Domain 3"/>
    <property type="match status" value="1"/>
</dbReference>
<dbReference type="RefSeq" id="WP_076958692.1">
    <property type="nucleotide sequence ID" value="NZ_MLCO01000184.1"/>
</dbReference>
<comment type="subcellular location">
    <subcellularLocation>
        <location evidence="1">Periplasm</location>
    </subcellularLocation>
</comment>
<evidence type="ECO:0000256" key="4">
    <source>
        <dbReference type="ARBA" id="ARBA00022729"/>
    </source>
</evidence>
<comment type="similarity">
    <text evidence="2">Belongs to the bacterial solute-binding protein 5 family.</text>
</comment>
<keyword evidence="3" id="KW-0813">Transport</keyword>
<dbReference type="CDD" id="cd08498">
    <property type="entry name" value="PBP2_NikA_DppA_OppA_like_2"/>
    <property type="match status" value="1"/>
</dbReference>
<dbReference type="GO" id="GO:0043190">
    <property type="term" value="C:ATP-binding cassette (ABC) transporter complex"/>
    <property type="evidence" value="ECO:0007669"/>
    <property type="project" value="InterPro"/>
</dbReference>
<organism evidence="7 8">
    <name type="scientific">Teichococcus deserti</name>
    <dbReference type="NCBI Taxonomy" id="1817963"/>
    <lineage>
        <taxon>Bacteria</taxon>
        <taxon>Pseudomonadati</taxon>
        <taxon>Pseudomonadota</taxon>
        <taxon>Alphaproteobacteria</taxon>
        <taxon>Acetobacterales</taxon>
        <taxon>Roseomonadaceae</taxon>
        <taxon>Roseomonas</taxon>
    </lineage>
</organism>
<feature type="signal peptide" evidence="5">
    <location>
        <begin position="1"/>
        <end position="38"/>
    </location>
</feature>
<dbReference type="SUPFAM" id="SSF53850">
    <property type="entry name" value="Periplasmic binding protein-like II"/>
    <property type="match status" value="1"/>
</dbReference>
<dbReference type="PIRSF" id="PIRSF002741">
    <property type="entry name" value="MppA"/>
    <property type="match status" value="1"/>
</dbReference>
<evidence type="ECO:0000256" key="2">
    <source>
        <dbReference type="ARBA" id="ARBA00005695"/>
    </source>
</evidence>
<proteinExistence type="inferred from homology"/>
<dbReference type="GO" id="GO:1904680">
    <property type="term" value="F:peptide transmembrane transporter activity"/>
    <property type="evidence" value="ECO:0007669"/>
    <property type="project" value="TreeGrafter"/>
</dbReference>
<evidence type="ECO:0000256" key="5">
    <source>
        <dbReference type="SAM" id="SignalP"/>
    </source>
</evidence>
<dbReference type="GO" id="GO:0030288">
    <property type="term" value="C:outer membrane-bounded periplasmic space"/>
    <property type="evidence" value="ECO:0007669"/>
    <property type="project" value="UniProtKB-ARBA"/>
</dbReference>
<comment type="caution">
    <text evidence="7">The sequence shown here is derived from an EMBL/GenBank/DDBJ whole genome shotgun (WGS) entry which is preliminary data.</text>
</comment>
<gene>
    <name evidence="7" type="ORF">BKE38_17970</name>
</gene>
<name>A0A1V2GZT0_9PROT</name>
<evidence type="ECO:0000313" key="7">
    <source>
        <dbReference type="EMBL" id="ONG50600.1"/>
    </source>
</evidence>
<dbReference type="Pfam" id="PF00496">
    <property type="entry name" value="SBP_bac_5"/>
    <property type="match status" value="1"/>
</dbReference>
<feature type="domain" description="Solute-binding protein family 5" evidence="6">
    <location>
        <begin position="90"/>
        <end position="460"/>
    </location>
</feature>
<dbReference type="Gene3D" id="3.90.76.10">
    <property type="entry name" value="Dipeptide-binding Protein, Domain 1"/>
    <property type="match status" value="1"/>
</dbReference>
<dbReference type="Proteomes" id="UP000188879">
    <property type="component" value="Unassembled WGS sequence"/>
</dbReference>
<protein>
    <submittedName>
        <fullName evidence="7">ABC transporter substrate-binding protein</fullName>
    </submittedName>
</protein>
<dbReference type="InterPro" id="IPR030678">
    <property type="entry name" value="Peptide/Ni-bd"/>
</dbReference>
<dbReference type="InterPro" id="IPR000914">
    <property type="entry name" value="SBP_5_dom"/>
</dbReference>
<dbReference type="PANTHER" id="PTHR30290">
    <property type="entry name" value="PERIPLASMIC BINDING COMPONENT OF ABC TRANSPORTER"/>
    <property type="match status" value="1"/>
</dbReference>
<dbReference type="InterPro" id="IPR039424">
    <property type="entry name" value="SBP_5"/>
</dbReference>
<dbReference type="OrthoDB" id="9773508at2"/>
<reference evidence="7 8" key="1">
    <citation type="submission" date="2016-10" db="EMBL/GenBank/DDBJ databases">
        <title>Draft Genome sequence of Roseomonas sp. strain M3.</title>
        <authorList>
            <person name="Subhash Y."/>
            <person name="Lee S."/>
        </authorList>
    </citation>
    <scope>NUCLEOTIDE SEQUENCE [LARGE SCALE GENOMIC DNA]</scope>
    <source>
        <strain evidence="7 8">M3</strain>
    </source>
</reference>
<sequence>MSHNNHNPAHRIFLRARHGAGLSALFLAGFLSAGSAPAAAQTQLGTNAILNIGIGGAVTSIDPHFYNAAPNNALAMHLFDFLVGRDARAQPYPGLAESWRAVEPTVWEFKLRPGVKWHDGRDFTADDVAFSLGRAPNVPNSPGGMGGFVRAITKVEVVDPLTIRLHTAQPHPLLPVEMGAVSIVSRHAGEGAATEDYNSGKAAIGTGPYRLRSYRPGDRAELVRNDSYWGGREPWQAVNYRFIGSDGARTAAILAGDVDVIDQVPSTDLERLKRDARLSVPEIQGVRLIYLMADFSRTGATPFATDNAGKPIDRNPFQDLRVRRALSMAIQREALAERVMEGTAQATGQWLPPGTFGYNPAVRTPAFDPAGARALLAEAGFPQGFRLTLHSPNDRYPNDAKTAQAIAQMWTRIGVQTQVEALPWASFSVRSNRQEFSMRLAGWGSTTGEASYMLVNVLGTHDRERRTGASNPGRYSNPELDALAARAAATLDDKAREALLQEGVKMAMDDLGIIPLYQLVNSWAVRKGLRYEPRMDERTIAMSVRPE</sequence>
<feature type="chain" id="PRO_5012143608" evidence="5">
    <location>
        <begin position="39"/>
        <end position="547"/>
    </location>
</feature>
<evidence type="ECO:0000256" key="3">
    <source>
        <dbReference type="ARBA" id="ARBA00022448"/>
    </source>
</evidence>
<evidence type="ECO:0000313" key="8">
    <source>
        <dbReference type="Proteomes" id="UP000188879"/>
    </source>
</evidence>
<dbReference type="GO" id="GO:0015833">
    <property type="term" value="P:peptide transport"/>
    <property type="evidence" value="ECO:0007669"/>
    <property type="project" value="TreeGrafter"/>
</dbReference>
<keyword evidence="8" id="KW-1185">Reference proteome</keyword>
<dbReference type="EMBL" id="MLCO01000184">
    <property type="protein sequence ID" value="ONG50600.1"/>
    <property type="molecule type" value="Genomic_DNA"/>
</dbReference>
<keyword evidence="4 5" id="KW-0732">Signal</keyword>
<dbReference type="AlphaFoldDB" id="A0A1V2GZT0"/>
<accession>A0A1V2GZT0</accession>
<dbReference type="Gene3D" id="3.40.190.10">
    <property type="entry name" value="Periplasmic binding protein-like II"/>
    <property type="match status" value="1"/>
</dbReference>